<name>A0ACC2UL25_9FUNG</name>
<sequence length="223" mass="25083">MKSFFVFSLASVAPINGYQIYASTTEAAMDEPLFLNKYLFWDGNNFTSDHLSSEPISPEPNCKYIYEVFYDEIKCFKKTSQRYKFEYPTIVSPYAYGTKDQITTLAVDKPATLKMKIPSDVDLSIADALALISPVLPPSLNYSKYGTSNIGRSISVKGNGLFFIQFRPICLKVTGIYTYVKTGFFFPRKNITISTSFCIPILHPSGSLDGIFYLGLNHKPMIN</sequence>
<evidence type="ECO:0000313" key="1">
    <source>
        <dbReference type="EMBL" id="KAJ9087477.1"/>
    </source>
</evidence>
<protein>
    <submittedName>
        <fullName evidence="1">Uncharacterized protein</fullName>
    </submittedName>
</protein>
<dbReference type="Proteomes" id="UP001165960">
    <property type="component" value="Unassembled WGS sequence"/>
</dbReference>
<dbReference type="EMBL" id="QTSX02000256">
    <property type="protein sequence ID" value="KAJ9087477.1"/>
    <property type="molecule type" value="Genomic_DNA"/>
</dbReference>
<gene>
    <name evidence="1" type="ORF">DSO57_1033080</name>
</gene>
<keyword evidence="2" id="KW-1185">Reference proteome</keyword>
<accession>A0ACC2UL25</accession>
<proteinExistence type="predicted"/>
<organism evidence="1 2">
    <name type="scientific">Entomophthora muscae</name>
    <dbReference type="NCBI Taxonomy" id="34485"/>
    <lineage>
        <taxon>Eukaryota</taxon>
        <taxon>Fungi</taxon>
        <taxon>Fungi incertae sedis</taxon>
        <taxon>Zoopagomycota</taxon>
        <taxon>Entomophthoromycotina</taxon>
        <taxon>Entomophthoromycetes</taxon>
        <taxon>Entomophthorales</taxon>
        <taxon>Entomophthoraceae</taxon>
        <taxon>Entomophthora</taxon>
    </lineage>
</organism>
<evidence type="ECO:0000313" key="2">
    <source>
        <dbReference type="Proteomes" id="UP001165960"/>
    </source>
</evidence>
<comment type="caution">
    <text evidence="1">The sequence shown here is derived from an EMBL/GenBank/DDBJ whole genome shotgun (WGS) entry which is preliminary data.</text>
</comment>
<reference evidence="1" key="1">
    <citation type="submission" date="2022-04" db="EMBL/GenBank/DDBJ databases">
        <title>Genome of the entomopathogenic fungus Entomophthora muscae.</title>
        <authorList>
            <person name="Elya C."/>
            <person name="Lovett B.R."/>
            <person name="Lee E."/>
            <person name="Macias A.M."/>
            <person name="Hajek A.E."/>
            <person name="De Bivort B.L."/>
            <person name="Kasson M.T."/>
            <person name="De Fine Licht H.H."/>
            <person name="Stajich J.E."/>
        </authorList>
    </citation>
    <scope>NUCLEOTIDE SEQUENCE</scope>
    <source>
        <strain evidence="1">Berkeley</strain>
    </source>
</reference>